<reference evidence="4" key="1">
    <citation type="submission" date="2016-12" db="EMBL/GenBank/DDBJ databases">
        <authorList>
            <person name="Rodrigo-Torres L."/>
            <person name="Arahal R.D."/>
            <person name="Lucena T."/>
        </authorList>
    </citation>
    <scope>NUCLEOTIDE SEQUENCE [LARGE SCALE GENOMIC DNA]</scope>
</reference>
<keyword evidence="3" id="KW-0449">Lipoprotein</keyword>
<accession>A0A1M7YVB4</accession>
<dbReference type="EMBL" id="FRFG01000026">
    <property type="protein sequence ID" value="SHO56518.1"/>
    <property type="molecule type" value="Genomic_DNA"/>
</dbReference>
<dbReference type="InterPro" id="IPR023214">
    <property type="entry name" value="HAD_sf"/>
</dbReference>
<feature type="chain" id="PRO_5012862117" evidence="2">
    <location>
        <begin position="27"/>
        <end position="291"/>
    </location>
</feature>
<dbReference type="PIRSF" id="PIRSF019271">
    <property type="entry name" value="Acid_Ptase_C"/>
    <property type="match status" value="1"/>
</dbReference>
<dbReference type="InterPro" id="IPR006423">
    <property type="entry name" value="Lipo_e_P4"/>
</dbReference>
<dbReference type="Pfam" id="PF03767">
    <property type="entry name" value="Acid_phosphat_B"/>
    <property type="match status" value="1"/>
</dbReference>
<organism evidence="3 4">
    <name type="scientific">Vibrio quintilis</name>
    <dbReference type="NCBI Taxonomy" id="1117707"/>
    <lineage>
        <taxon>Bacteria</taxon>
        <taxon>Pseudomonadati</taxon>
        <taxon>Pseudomonadota</taxon>
        <taxon>Gammaproteobacteria</taxon>
        <taxon>Vibrionales</taxon>
        <taxon>Vibrionaceae</taxon>
        <taxon>Vibrio</taxon>
    </lineage>
</organism>
<dbReference type="OrthoDB" id="395856at2"/>
<dbReference type="PROSITE" id="PS51257">
    <property type="entry name" value="PROKAR_LIPOPROTEIN"/>
    <property type="match status" value="1"/>
</dbReference>
<keyword evidence="4" id="KW-1185">Reference proteome</keyword>
<evidence type="ECO:0000256" key="2">
    <source>
        <dbReference type="SAM" id="SignalP"/>
    </source>
</evidence>
<dbReference type="Proteomes" id="UP000184600">
    <property type="component" value="Unassembled WGS sequence"/>
</dbReference>
<dbReference type="SUPFAM" id="SSF56784">
    <property type="entry name" value="HAD-like"/>
    <property type="match status" value="1"/>
</dbReference>
<dbReference type="PANTHER" id="PTHR31284">
    <property type="entry name" value="ACID PHOSPHATASE-LIKE PROTEIN"/>
    <property type="match status" value="1"/>
</dbReference>
<dbReference type="SFLD" id="SFLDS00003">
    <property type="entry name" value="Haloacid_Dehalogenase"/>
    <property type="match status" value="1"/>
</dbReference>
<protein>
    <submittedName>
        <fullName evidence="3">Lipoprotein E</fullName>
    </submittedName>
</protein>
<evidence type="ECO:0000313" key="4">
    <source>
        <dbReference type="Proteomes" id="UP000184600"/>
    </source>
</evidence>
<proteinExistence type="predicted"/>
<dbReference type="STRING" id="1117707.VQ7734_02287"/>
<feature type="signal peptide" evidence="2">
    <location>
        <begin position="1"/>
        <end position="26"/>
    </location>
</feature>
<dbReference type="SFLD" id="SFLDG01125">
    <property type="entry name" value="C1.1:_Acid_Phosphatase_Like"/>
    <property type="match status" value="1"/>
</dbReference>
<gene>
    <name evidence="3" type="primary">hel</name>
    <name evidence="3" type="ORF">VQ7734_02287</name>
</gene>
<dbReference type="InterPro" id="IPR005519">
    <property type="entry name" value="Acid_phosphat_B-like"/>
</dbReference>
<dbReference type="RefSeq" id="WP_073582574.1">
    <property type="nucleotide sequence ID" value="NZ_AP024897.1"/>
</dbReference>
<sequence length="291" mass="32700">MKLNSAAKKYGLSLAAAMLVSGCVNTTVPTKAESPKPDDLLNATLWMQNSVEYKANVRNIFHLAKIQLDDALKNKRRTALPDMQKPGYMKLPPAIILDCDETILDNSKYEAYLIKTGQGYSSTTWKKYVQNKVAEAMPGAVEFTRYAASRGVEVFYVTNRKKVSEQATYENMRALGFPMGNGKTDTLLTKGEKPEWGSAKGNRDAMIAKRYRVLLMLGDNFGDFTDKASGNLKQREAAYREYMSHWGTDWFVLPNPAYGSFESSAFGRNYHLSPAQRRQKKIDVLNSWSGK</sequence>
<evidence type="ECO:0000313" key="3">
    <source>
        <dbReference type="EMBL" id="SHO56518.1"/>
    </source>
</evidence>
<name>A0A1M7YVB4_9VIBR</name>
<dbReference type="AlphaFoldDB" id="A0A1M7YVB4"/>
<dbReference type="PANTHER" id="PTHR31284:SF10">
    <property type="entry name" value="ACID PHOSPHATASE-LIKE PROTEIN"/>
    <property type="match status" value="1"/>
</dbReference>
<dbReference type="InterPro" id="IPR036412">
    <property type="entry name" value="HAD-like_sf"/>
</dbReference>
<dbReference type="Gene3D" id="3.40.50.1000">
    <property type="entry name" value="HAD superfamily/HAD-like"/>
    <property type="match status" value="1"/>
</dbReference>
<dbReference type="GO" id="GO:0009279">
    <property type="term" value="C:cell outer membrane"/>
    <property type="evidence" value="ECO:0007669"/>
    <property type="project" value="InterPro"/>
</dbReference>
<keyword evidence="1 2" id="KW-0732">Signal</keyword>
<evidence type="ECO:0000256" key="1">
    <source>
        <dbReference type="ARBA" id="ARBA00022729"/>
    </source>
</evidence>